<gene>
    <name evidence="8" type="ORF">GIL414_LOCUS73996</name>
    <name evidence="7" type="ORF">SMN809_LOCUS45532</name>
</gene>
<dbReference type="GO" id="GO:0046943">
    <property type="term" value="F:carboxylic acid transmembrane transporter activity"/>
    <property type="evidence" value="ECO:0007669"/>
    <property type="project" value="TreeGrafter"/>
</dbReference>
<evidence type="ECO:0000256" key="1">
    <source>
        <dbReference type="ARBA" id="ARBA00004141"/>
    </source>
</evidence>
<reference evidence="8" key="1">
    <citation type="submission" date="2021-02" db="EMBL/GenBank/DDBJ databases">
        <authorList>
            <person name="Nowell W R."/>
        </authorList>
    </citation>
    <scope>NUCLEOTIDE SEQUENCE</scope>
</reference>
<dbReference type="InterPro" id="IPR036259">
    <property type="entry name" value="MFS_trans_sf"/>
</dbReference>
<dbReference type="Proteomes" id="UP000676336">
    <property type="component" value="Unassembled WGS sequence"/>
</dbReference>
<evidence type="ECO:0000313" key="8">
    <source>
        <dbReference type="EMBL" id="CAF5193779.1"/>
    </source>
</evidence>
<comment type="subcellular location">
    <subcellularLocation>
        <location evidence="1">Membrane</location>
        <topology evidence="1">Multi-pass membrane protein</topology>
    </subcellularLocation>
</comment>
<dbReference type="InterPro" id="IPR005828">
    <property type="entry name" value="MFS_sugar_transport-like"/>
</dbReference>
<keyword evidence="4 5" id="KW-0472">Membrane</keyword>
<dbReference type="EMBL" id="CAJOBI010139426">
    <property type="protein sequence ID" value="CAF4760745.1"/>
    <property type="molecule type" value="Genomic_DNA"/>
</dbReference>
<dbReference type="PANTHER" id="PTHR23508:SF10">
    <property type="entry name" value="CARBOXYLIC ACID TRANSPORTER PROTEIN HOMOLOG"/>
    <property type="match status" value="1"/>
</dbReference>
<dbReference type="Proteomes" id="UP000681720">
    <property type="component" value="Unassembled WGS sequence"/>
</dbReference>
<proteinExistence type="predicted"/>
<dbReference type="PANTHER" id="PTHR23508">
    <property type="entry name" value="CARBOXYLIC ACID TRANSPORTER PROTEIN HOMOLOG"/>
    <property type="match status" value="1"/>
</dbReference>
<dbReference type="AlphaFoldDB" id="A0A8S3I6N4"/>
<evidence type="ECO:0000256" key="2">
    <source>
        <dbReference type="ARBA" id="ARBA00022692"/>
    </source>
</evidence>
<sequence length="119" mass="13389">MKIGKYLVTRFTTLAPPGVVPANPIKLLRMLNRQQTAFFLVAFFAWTLDAFDFFSVTLNIIEIGKTFNKSVAHITWGITVTLMLRSVGAIVFGIAGDRFGRKWPFVINIAFYATLEILT</sequence>
<dbReference type="EMBL" id="CAJOBJ010339870">
    <property type="protein sequence ID" value="CAF5193779.1"/>
    <property type="molecule type" value="Genomic_DNA"/>
</dbReference>
<evidence type="ECO:0000259" key="6">
    <source>
        <dbReference type="PROSITE" id="PS50850"/>
    </source>
</evidence>
<dbReference type="InterPro" id="IPR020846">
    <property type="entry name" value="MFS_dom"/>
</dbReference>
<feature type="domain" description="Major facilitator superfamily (MFS) profile" evidence="6">
    <location>
        <begin position="38"/>
        <end position="119"/>
    </location>
</feature>
<comment type="caution">
    <text evidence="8">The sequence shown here is derived from an EMBL/GenBank/DDBJ whole genome shotgun (WGS) entry which is preliminary data.</text>
</comment>
<evidence type="ECO:0000256" key="3">
    <source>
        <dbReference type="ARBA" id="ARBA00022989"/>
    </source>
</evidence>
<feature type="transmembrane region" description="Helical" evidence="5">
    <location>
        <begin position="73"/>
        <end position="95"/>
    </location>
</feature>
<dbReference type="Gene3D" id="1.20.1250.20">
    <property type="entry name" value="MFS general substrate transporter like domains"/>
    <property type="match status" value="1"/>
</dbReference>
<evidence type="ECO:0000256" key="5">
    <source>
        <dbReference type="SAM" id="Phobius"/>
    </source>
</evidence>
<name>A0A8S3I6N4_9BILA</name>
<evidence type="ECO:0000313" key="7">
    <source>
        <dbReference type="EMBL" id="CAF4760745.1"/>
    </source>
</evidence>
<protein>
    <recommendedName>
        <fullName evidence="6">Major facilitator superfamily (MFS) profile domain-containing protein</fullName>
    </recommendedName>
</protein>
<dbReference type="Pfam" id="PF00083">
    <property type="entry name" value="Sugar_tr"/>
    <property type="match status" value="1"/>
</dbReference>
<organism evidence="8 9">
    <name type="scientific">Rotaria magnacalcarata</name>
    <dbReference type="NCBI Taxonomy" id="392030"/>
    <lineage>
        <taxon>Eukaryota</taxon>
        <taxon>Metazoa</taxon>
        <taxon>Spiralia</taxon>
        <taxon>Gnathifera</taxon>
        <taxon>Rotifera</taxon>
        <taxon>Eurotatoria</taxon>
        <taxon>Bdelloidea</taxon>
        <taxon>Philodinida</taxon>
        <taxon>Philodinidae</taxon>
        <taxon>Rotaria</taxon>
    </lineage>
</organism>
<feature type="transmembrane region" description="Helical" evidence="5">
    <location>
        <begin position="37"/>
        <end position="61"/>
    </location>
</feature>
<keyword evidence="3 5" id="KW-1133">Transmembrane helix</keyword>
<evidence type="ECO:0000256" key="4">
    <source>
        <dbReference type="ARBA" id="ARBA00023136"/>
    </source>
</evidence>
<accession>A0A8S3I6N4</accession>
<feature type="non-terminal residue" evidence="8">
    <location>
        <position position="119"/>
    </location>
</feature>
<dbReference type="GO" id="GO:0005886">
    <property type="term" value="C:plasma membrane"/>
    <property type="evidence" value="ECO:0007669"/>
    <property type="project" value="TreeGrafter"/>
</dbReference>
<dbReference type="PROSITE" id="PS50850">
    <property type="entry name" value="MFS"/>
    <property type="match status" value="1"/>
</dbReference>
<dbReference type="SUPFAM" id="SSF103473">
    <property type="entry name" value="MFS general substrate transporter"/>
    <property type="match status" value="1"/>
</dbReference>
<evidence type="ECO:0000313" key="9">
    <source>
        <dbReference type="Proteomes" id="UP000681720"/>
    </source>
</evidence>
<keyword evidence="2 5" id="KW-0812">Transmembrane</keyword>